<gene>
    <name evidence="1" type="ORF">RDV51_08635</name>
</gene>
<dbReference type="RefSeq" id="WP_004694808.1">
    <property type="nucleotide sequence ID" value="NZ_CP133463.1"/>
</dbReference>
<evidence type="ECO:0000313" key="1">
    <source>
        <dbReference type="EMBL" id="WMS19491.1"/>
    </source>
</evidence>
<reference evidence="1" key="1">
    <citation type="submission" date="2023-08" db="EMBL/GenBank/DDBJ databases">
        <title>Veillonella_parvula_DSM 2007_complete_genome_hifiasm_Zymo_Research_D6332.</title>
        <authorList>
            <person name="Damerum A."/>
        </authorList>
    </citation>
    <scope>NUCLEOTIDE SEQUENCE</scope>
    <source>
        <strain evidence="1">DSM 2007</strain>
    </source>
</reference>
<sequence>MSRINYARLTINTNNLSDDIISSIKRNKSLSIYSGVQKNVLIDLVKIIKNINGFKLVIILEDSNLINNSINGLDILEFLPSINHLHILVHQTTPLLNIDALEYVDNLRTFSVSGNLNKNIDFSPLRKFVRLSSLHINDLIFSDKYYDIINNNPIESLSLRKISLSHLNEKSSIKNLEVLNELIDEQTLASKFPNISYLTLINCRKLSDFSFISNCLNLEGLDINSVKGLTSIPRFKSDKLHTLQILNCKNLEDITHIYNLKKLKNLAITFSKVDFESIINIFSKMSLHNFYFLSSKNKENEIFDKLTIEHKVNNSAM</sequence>
<dbReference type="SUPFAM" id="SSF52058">
    <property type="entry name" value="L domain-like"/>
    <property type="match status" value="1"/>
</dbReference>
<organism evidence="1 2">
    <name type="scientific">Veillonella parvula</name>
    <name type="common">Staphylococcus parvulus</name>
    <dbReference type="NCBI Taxonomy" id="29466"/>
    <lineage>
        <taxon>Bacteria</taxon>
        <taxon>Bacillati</taxon>
        <taxon>Bacillota</taxon>
        <taxon>Negativicutes</taxon>
        <taxon>Veillonellales</taxon>
        <taxon>Veillonellaceae</taxon>
        <taxon>Veillonella</taxon>
    </lineage>
</organism>
<dbReference type="EMBL" id="CP133463">
    <property type="protein sequence ID" value="WMS19491.1"/>
    <property type="molecule type" value="Genomic_DNA"/>
</dbReference>
<dbReference type="Gene3D" id="3.80.10.10">
    <property type="entry name" value="Ribonuclease Inhibitor"/>
    <property type="match status" value="1"/>
</dbReference>
<name>A0AB38YNH7_VEIPA</name>
<protein>
    <submittedName>
        <fullName evidence="1">Uncharacterized protein</fullName>
    </submittedName>
</protein>
<dbReference type="AlphaFoldDB" id="A0AB38YNH7"/>
<dbReference type="InterPro" id="IPR032675">
    <property type="entry name" value="LRR_dom_sf"/>
</dbReference>
<accession>A0AB38YNH7</accession>
<dbReference type="Proteomes" id="UP001228955">
    <property type="component" value="Chromosome"/>
</dbReference>
<proteinExistence type="predicted"/>
<evidence type="ECO:0000313" key="2">
    <source>
        <dbReference type="Proteomes" id="UP001228955"/>
    </source>
</evidence>